<reference evidence="1" key="1">
    <citation type="submission" date="2018-05" db="EMBL/GenBank/DDBJ databases">
        <title>Draft genome of Mucuna pruriens seed.</title>
        <authorList>
            <person name="Nnadi N.E."/>
            <person name="Vos R."/>
            <person name="Hasami M.H."/>
            <person name="Devisetty U.K."/>
            <person name="Aguiy J.C."/>
        </authorList>
    </citation>
    <scope>NUCLEOTIDE SEQUENCE [LARGE SCALE GENOMIC DNA]</scope>
    <source>
        <strain evidence="1">JCA_2017</strain>
    </source>
</reference>
<feature type="non-terminal residue" evidence="1">
    <location>
        <position position="1"/>
    </location>
</feature>
<evidence type="ECO:0000313" key="2">
    <source>
        <dbReference type="Proteomes" id="UP000257109"/>
    </source>
</evidence>
<gene>
    <name evidence="1" type="ORF">CR513_00541</name>
</gene>
<dbReference type="OrthoDB" id="778454at2759"/>
<dbReference type="EMBL" id="QJKJ01000077">
    <property type="protein sequence ID" value="RDY14400.1"/>
    <property type="molecule type" value="Genomic_DNA"/>
</dbReference>
<organism evidence="1 2">
    <name type="scientific">Mucuna pruriens</name>
    <name type="common">Velvet bean</name>
    <name type="synonym">Dolichos pruriens</name>
    <dbReference type="NCBI Taxonomy" id="157652"/>
    <lineage>
        <taxon>Eukaryota</taxon>
        <taxon>Viridiplantae</taxon>
        <taxon>Streptophyta</taxon>
        <taxon>Embryophyta</taxon>
        <taxon>Tracheophyta</taxon>
        <taxon>Spermatophyta</taxon>
        <taxon>Magnoliopsida</taxon>
        <taxon>eudicotyledons</taxon>
        <taxon>Gunneridae</taxon>
        <taxon>Pentapetalae</taxon>
        <taxon>rosids</taxon>
        <taxon>fabids</taxon>
        <taxon>Fabales</taxon>
        <taxon>Fabaceae</taxon>
        <taxon>Papilionoideae</taxon>
        <taxon>50 kb inversion clade</taxon>
        <taxon>NPAAA clade</taxon>
        <taxon>indigoferoid/millettioid clade</taxon>
        <taxon>Phaseoleae</taxon>
        <taxon>Mucuna</taxon>
    </lineage>
</organism>
<dbReference type="AlphaFoldDB" id="A0A371IH94"/>
<evidence type="ECO:0000313" key="1">
    <source>
        <dbReference type="EMBL" id="RDY14400.1"/>
    </source>
</evidence>
<comment type="caution">
    <text evidence="1">The sequence shown here is derived from an EMBL/GenBank/DDBJ whole genome shotgun (WGS) entry which is preliminary data.</text>
</comment>
<sequence length="84" mass="9520">MELEDNVVQFNIFEAIKHPTEDHSIFSIDIIDELVEEHMQIGTAMPTSMILLKYQIRCDGVSKCPKCAKFPIVVTSKPRPTLST</sequence>
<protein>
    <submittedName>
        <fullName evidence="1">Uncharacterized protein</fullName>
    </submittedName>
</protein>
<name>A0A371IH94_MUCPR</name>
<accession>A0A371IH94</accession>
<keyword evidence="2" id="KW-1185">Reference proteome</keyword>
<proteinExistence type="predicted"/>
<dbReference type="Proteomes" id="UP000257109">
    <property type="component" value="Unassembled WGS sequence"/>
</dbReference>